<dbReference type="PRINTS" id="PR00035">
    <property type="entry name" value="HTHGNTR"/>
</dbReference>
<dbReference type="PANTHER" id="PTHR44846:SF1">
    <property type="entry name" value="MANNOSYL-D-GLYCERATE TRANSPORT_METABOLISM SYSTEM REPRESSOR MNGR-RELATED"/>
    <property type="match status" value="1"/>
</dbReference>
<name>A0ABV4EMZ2_BREEP</name>
<keyword evidence="7" id="KW-1185">Reference proteome</keyword>
<sequence length="297" mass="31473">MWIDDQSPCSLDPAAEVPLHKQLGDAVRAAIADGQLPPGTRLPTEAQFQERFGISRSVVRQALSGLTQDGLIQRGRGRGSVVAPQHEHHRAVQKMSGLSTQISRSEGIVTTGVIQLEPATDPRAEAALGTSDLVSVLRLRSVGGEPLALIQTWLARSTVPGLEADDLVDASLHEILAVRYGVPVSAGQRQVRAIAASESIAAEMSVPVGAALLVLEGTSLDPHGRAVEYFCTWHRGDRVVFDVEATSEFPKTGLPTDTGRPSNPASTDDPVDISRRANELAEALREFASSISDTGAG</sequence>
<evidence type="ECO:0000256" key="1">
    <source>
        <dbReference type="ARBA" id="ARBA00023015"/>
    </source>
</evidence>
<accession>A0ABV4EMZ2</accession>
<dbReference type="InterPro" id="IPR000524">
    <property type="entry name" value="Tscrpt_reg_HTH_GntR"/>
</dbReference>
<dbReference type="SUPFAM" id="SSF46785">
    <property type="entry name" value="Winged helix' DNA-binding domain"/>
    <property type="match status" value="1"/>
</dbReference>
<dbReference type="SMART" id="SM00866">
    <property type="entry name" value="UTRA"/>
    <property type="match status" value="1"/>
</dbReference>
<evidence type="ECO:0000256" key="2">
    <source>
        <dbReference type="ARBA" id="ARBA00023125"/>
    </source>
</evidence>
<dbReference type="Proteomes" id="UP001565435">
    <property type="component" value="Unassembled WGS sequence"/>
</dbReference>
<keyword evidence="2" id="KW-0238">DNA-binding</keyword>
<protein>
    <submittedName>
        <fullName evidence="6">GntR family transcriptional regulator</fullName>
    </submittedName>
</protein>
<feature type="domain" description="HTH gntR-type" evidence="5">
    <location>
        <begin position="17"/>
        <end position="85"/>
    </location>
</feature>
<dbReference type="PROSITE" id="PS50949">
    <property type="entry name" value="HTH_GNTR"/>
    <property type="match status" value="1"/>
</dbReference>
<feature type="region of interest" description="Disordered" evidence="4">
    <location>
        <begin position="250"/>
        <end position="275"/>
    </location>
</feature>
<comment type="caution">
    <text evidence="6">The sequence shown here is derived from an EMBL/GenBank/DDBJ whole genome shotgun (WGS) entry which is preliminary data.</text>
</comment>
<dbReference type="Pfam" id="PF00392">
    <property type="entry name" value="GntR"/>
    <property type="match status" value="1"/>
</dbReference>
<dbReference type="PANTHER" id="PTHR44846">
    <property type="entry name" value="MANNOSYL-D-GLYCERATE TRANSPORT/METABOLISM SYSTEM REPRESSOR MNGR-RELATED"/>
    <property type="match status" value="1"/>
</dbReference>
<dbReference type="SMART" id="SM00345">
    <property type="entry name" value="HTH_GNTR"/>
    <property type="match status" value="1"/>
</dbReference>
<dbReference type="RefSeq" id="WP_370036773.1">
    <property type="nucleotide sequence ID" value="NZ_JBGBYS010000016.1"/>
</dbReference>
<dbReference type="EMBL" id="JBGBYS010000016">
    <property type="protein sequence ID" value="MEY9259617.1"/>
    <property type="molecule type" value="Genomic_DNA"/>
</dbReference>
<evidence type="ECO:0000256" key="4">
    <source>
        <dbReference type="SAM" id="MobiDB-lite"/>
    </source>
</evidence>
<reference evidence="6 7" key="1">
    <citation type="submission" date="2024-07" db="EMBL/GenBank/DDBJ databases">
        <title>Mealworm larvae gut microbial communities from Newark, Delaware, USA.</title>
        <authorList>
            <person name="Blenner M."/>
        </authorList>
    </citation>
    <scope>NUCLEOTIDE SEQUENCE [LARGE SCALE GENOMIC DNA]</scope>
    <source>
        <strain evidence="6 7">UD i117</strain>
    </source>
</reference>
<dbReference type="CDD" id="cd07377">
    <property type="entry name" value="WHTH_GntR"/>
    <property type="match status" value="1"/>
</dbReference>
<gene>
    <name evidence="6" type="ORF">ABH903_002651</name>
</gene>
<proteinExistence type="predicted"/>
<evidence type="ECO:0000313" key="7">
    <source>
        <dbReference type="Proteomes" id="UP001565435"/>
    </source>
</evidence>
<dbReference type="InterPro" id="IPR011663">
    <property type="entry name" value="UTRA"/>
</dbReference>
<dbReference type="InterPro" id="IPR028978">
    <property type="entry name" value="Chorismate_lyase_/UTRA_dom_sf"/>
</dbReference>
<organism evidence="6 7">
    <name type="scientific">Brevibacterium epidermidis</name>
    <dbReference type="NCBI Taxonomy" id="1698"/>
    <lineage>
        <taxon>Bacteria</taxon>
        <taxon>Bacillati</taxon>
        <taxon>Actinomycetota</taxon>
        <taxon>Actinomycetes</taxon>
        <taxon>Micrococcales</taxon>
        <taxon>Brevibacteriaceae</taxon>
        <taxon>Brevibacterium</taxon>
    </lineage>
</organism>
<dbReference type="InterPro" id="IPR050679">
    <property type="entry name" value="Bact_HTH_transcr_reg"/>
</dbReference>
<dbReference type="InterPro" id="IPR036388">
    <property type="entry name" value="WH-like_DNA-bd_sf"/>
</dbReference>
<dbReference type="Gene3D" id="3.40.1410.10">
    <property type="entry name" value="Chorismate lyase-like"/>
    <property type="match status" value="1"/>
</dbReference>
<evidence type="ECO:0000256" key="3">
    <source>
        <dbReference type="ARBA" id="ARBA00023163"/>
    </source>
</evidence>
<keyword evidence="3" id="KW-0804">Transcription</keyword>
<dbReference type="Pfam" id="PF07702">
    <property type="entry name" value="UTRA"/>
    <property type="match status" value="1"/>
</dbReference>
<dbReference type="SUPFAM" id="SSF64288">
    <property type="entry name" value="Chorismate lyase-like"/>
    <property type="match status" value="1"/>
</dbReference>
<dbReference type="InterPro" id="IPR036390">
    <property type="entry name" value="WH_DNA-bd_sf"/>
</dbReference>
<evidence type="ECO:0000259" key="5">
    <source>
        <dbReference type="PROSITE" id="PS50949"/>
    </source>
</evidence>
<keyword evidence="1" id="KW-0805">Transcription regulation</keyword>
<evidence type="ECO:0000313" key="6">
    <source>
        <dbReference type="EMBL" id="MEY9259617.1"/>
    </source>
</evidence>
<dbReference type="Gene3D" id="1.10.10.10">
    <property type="entry name" value="Winged helix-like DNA-binding domain superfamily/Winged helix DNA-binding domain"/>
    <property type="match status" value="1"/>
</dbReference>